<organism evidence="1 2">
    <name type="scientific">Aphanomyces astaci</name>
    <name type="common">Crayfish plague agent</name>
    <dbReference type="NCBI Taxonomy" id="112090"/>
    <lineage>
        <taxon>Eukaryota</taxon>
        <taxon>Sar</taxon>
        <taxon>Stramenopiles</taxon>
        <taxon>Oomycota</taxon>
        <taxon>Saprolegniomycetes</taxon>
        <taxon>Saprolegniales</taxon>
        <taxon>Verrucalvaceae</taxon>
        <taxon>Aphanomyces</taxon>
    </lineage>
</organism>
<dbReference type="Proteomes" id="UP000265427">
    <property type="component" value="Unassembled WGS sequence"/>
</dbReference>
<evidence type="ECO:0000313" key="2">
    <source>
        <dbReference type="Proteomes" id="UP000265427"/>
    </source>
</evidence>
<comment type="caution">
    <text evidence="1">The sequence shown here is derived from an EMBL/GenBank/DDBJ whole genome shotgun (WGS) entry which is preliminary data.</text>
</comment>
<dbReference type="EMBL" id="QUSZ01003537">
    <property type="protein sequence ID" value="RHY18102.1"/>
    <property type="molecule type" value="Genomic_DNA"/>
</dbReference>
<name>A0A397BJH2_APHAT</name>
<evidence type="ECO:0000313" key="1">
    <source>
        <dbReference type="EMBL" id="RHY18102.1"/>
    </source>
</evidence>
<protein>
    <submittedName>
        <fullName evidence="1">Uncharacterized protein</fullName>
    </submittedName>
</protein>
<dbReference type="AlphaFoldDB" id="A0A397BJH2"/>
<gene>
    <name evidence="1" type="ORF">DYB36_012744</name>
</gene>
<sequence length="216" mass="24118">MPTGCLECGDTAHLYDKFPGALAEDRAKIKYKWALVAERMQNGKTLKPKDKKLRNSLMMANKKWREEQEQSRTAKATEPEKKKLRRILESPAGESVATINGVLDVPYSPDNGSDVGIISIAMVETLRNWTKESEQRTPTAWLDVEDMRAAENLYKMATTSANAVDQAQATAFKKLRGIVVDAAAKGVWRTKFRGTAPPVNVKAMEIRLKADARPNR</sequence>
<proteinExistence type="predicted"/>
<accession>A0A397BJH2</accession>
<reference evidence="1 2" key="1">
    <citation type="submission" date="2018-08" db="EMBL/GenBank/DDBJ databases">
        <title>Aphanomyces genome sequencing and annotation.</title>
        <authorList>
            <person name="Minardi D."/>
            <person name="Oidtmann B."/>
            <person name="Van Der Giezen M."/>
            <person name="Studholme D.J."/>
        </authorList>
    </citation>
    <scope>NUCLEOTIDE SEQUENCE [LARGE SCALE GENOMIC DNA]</scope>
    <source>
        <strain evidence="1 2">Kv</strain>
    </source>
</reference>